<dbReference type="CDD" id="cd20651">
    <property type="entry name" value="CYP15A1-like"/>
    <property type="match status" value="1"/>
</dbReference>
<protein>
    <submittedName>
        <fullName evidence="11">Farnesoate epoxidase</fullName>
    </submittedName>
</protein>
<comment type="similarity">
    <text evidence="2 9">Belongs to the cytochrome P450 family.</text>
</comment>
<name>A0A4C1VRN6_EUMVA</name>
<gene>
    <name evidence="11" type="primary">CYP15C1</name>
    <name evidence="11" type="ORF">EVAR_82997_1</name>
</gene>
<feature type="chain" id="PRO_5020039703" evidence="10">
    <location>
        <begin position="17"/>
        <end position="488"/>
    </location>
</feature>
<dbReference type="PRINTS" id="PR00463">
    <property type="entry name" value="EP450I"/>
</dbReference>
<dbReference type="GO" id="GO:0006805">
    <property type="term" value="P:xenobiotic metabolic process"/>
    <property type="evidence" value="ECO:0007669"/>
    <property type="project" value="TreeGrafter"/>
</dbReference>
<feature type="signal peptide" evidence="10">
    <location>
        <begin position="1"/>
        <end position="16"/>
    </location>
</feature>
<dbReference type="PROSITE" id="PS00086">
    <property type="entry name" value="CYTOCHROME_P450"/>
    <property type="match status" value="1"/>
</dbReference>
<evidence type="ECO:0000256" key="1">
    <source>
        <dbReference type="ARBA" id="ARBA00001971"/>
    </source>
</evidence>
<dbReference type="InterPro" id="IPR017972">
    <property type="entry name" value="Cyt_P450_CS"/>
</dbReference>
<dbReference type="Pfam" id="PF00067">
    <property type="entry name" value="p450"/>
    <property type="match status" value="1"/>
</dbReference>
<keyword evidence="5 9" id="KW-0560">Oxidoreductase</keyword>
<dbReference type="GO" id="GO:0006082">
    <property type="term" value="P:organic acid metabolic process"/>
    <property type="evidence" value="ECO:0007669"/>
    <property type="project" value="TreeGrafter"/>
</dbReference>
<evidence type="ECO:0000256" key="10">
    <source>
        <dbReference type="SAM" id="SignalP"/>
    </source>
</evidence>
<evidence type="ECO:0000256" key="4">
    <source>
        <dbReference type="ARBA" id="ARBA00022723"/>
    </source>
</evidence>
<feature type="binding site" description="axial binding residue" evidence="8">
    <location>
        <position position="433"/>
    </location>
    <ligand>
        <name>heme</name>
        <dbReference type="ChEBI" id="CHEBI:30413"/>
    </ligand>
    <ligandPart>
        <name>Fe</name>
        <dbReference type="ChEBI" id="CHEBI:18248"/>
    </ligandPart>
</feature>
<keyword evidence="7 9" id="KW-0503">Monooxygenase</keyword>
<dbReference type="InterPro" id="IPR001128">
    <property type="entry name" value="Cyt_P450"/>
</dbReference>
<sequence length="488" mass="55703">MLGVVILLLLLVYVLYTNVTRPSRYPPGPKYWPIVGNLISVWLKLRTLKCHHVVWSYWLRQYGDIIGLKLGNVNVVVVSGEKLIREVLTRQVFDGRPDGIFYTARSFGKKLGIVFSDGRSWQTLRRIVFKYLKHFGYNSQVMEKIITKECQVLVSQMEASAGRPIHINDMFNIHVINMLWCLVAGRRYDTDDERLKEICDLITRTFKTADMSGGVLNFMPFLRHVIPNAIGYTEMMRIHKSLYNFIGEVIELHKMSLDPKNPRDVIDALLIEIVECREEACSEQELKVVCLDLLEGGFETVTNTLVFMLLHLVLKPEVQRRVQEEIDRVIGSGRPPSLSDRTGMAYTEAVVLETLRISSIAPVGIPHMASDDAELGNYIIPKGTTVLLALYDLHNEKNWKEPRVFKPERFLNANGALIQNDCFIPFGLGRRRCMGELLARSELFLFLTHLMQKFHILIPEGEPAPSPDPINGVSLSAMPFKAIFHPRK</sequence>
<dbReference type="GO" id="GO:0008395">
    <property type="term" value="F:steroid hydroxylase activity"/>
    <property type="evidence" value="ECO:0007669"/>
    <property type="project" value="TreeGrafter"/>
</dbReference>
<dbReference type="PRINTS" id="PR00385">
    <property type="entry name" value="P450"/>
</dbReference>
<reference evidence="11 12" key="1">
    <citation type="journal article" date="2019" name="Commun. Biol.">
        <title>The bagworm genome reveals a unique fibroin gene that provides high tensile strength.</title>
        <authorList>
            <person name="Kono N."/>
            <person name="Nakamura H."/>
            <person name="Ohtoshi R."/>
            <person name="Tomita M."/>
            <person name="Numata K."/>
            <person name="Arakawa K."/>
        </authorList>
    </citation>
    <scope>NUCLEOTIDE SEQUENCE [LARGE SCALE GENOMIC DNA]</scope>
</reference>
<dbReference type="InterPro" id="IPR002401">
    <property type="entry name" value="Cyt_P450_E_grp-I"/>
</dbReference>
<dbReference type="Proteomes" id="UP000299102">
    <property type="component" value="Unassembled WGS sequence"/>
</dbReference>
<dbReference type="FunFam" id="1.10.630.10:FF:000078">
    <property type="entry name" value="Probable cytochrome P450 515A1"/>
    <property type="match status" value="1"/>
</dbReference>
<keyword evidence="6 8" id="KW-0408">Iron</keyword>
<evidence type="ECO:0000313" key="11">
    <source>
        <dbReference type="EMBL" id="GBP41037.1"/>
    </source>
</evidence>
<keyword evidence="10" id="KW-0732">Signal</keyword>
<evidence type="ECO:0000256" key="5">
    <source>
        <dbReference type="ARBA" id="ARBA00023002"/>
    </source>
</evidence>
<dbReference type="EMBL" id="BGZK01000391">
    <property type="protein sequence ID" value="GBP41037.1"/>
    <property type="molecule type" value="Genomic_DNA"/>
</dbReference>
<evidence type="ECO:0000256" key="9">
    <source>
        <dbReference type="RuleBase" id="RU000461"/>
    </source>
</evidence>
<evidence type="ECO:0000256" key="3">
    <source>
        <dbReference type="ARBA" id="ARBA00022617"/>
    </source>
</evidence>
<evidence type="ECO:0000313" key="12">
    <source>
        <dbReference type="Proteomes" id="UP000299102"/>
    </source>
</evidence>
<dbReference type="OrthoDB" id="1055148at2759"/>
<dbReference type="SUPFAM" id="SSF48264">
    <property type="entry name" value="Cytochrome P450"/>
    <property type="match status" value="1"/>
</dbReference>
<organism evidence="11 12">
    <name type="scientific">Eumeta variegata</name>
    <name type="common">Bagworm moth</name>
    <name type="synonym">Eumeta japonica</name>
    <dbReference type="NCBI Taxonomy" id="151549"/>
    <lineage>
        <taxon>Eukaryota</taxon>
        <taxon>Metazoa</taxon>
        <taxon>Ecdysozoa</taxon>
        <taxon>Arthropoda</taxon>
        <taxon>Hexapoda</taxon>
        <taxon>Insecta</taxon>
        <taxon>Pterygota</taxon>
        <taxon>Neoptera</taxon>
        <taxon>Endopterygota</taxon>
        <taxon>Lepidoptera</taxon>
        <taxon>Glossata</taxon>
        <taxon>Ditrysia</taxon>
        <taxon>Tineoidea</taxon>
        <taxon>Psychidae</taxon>
        <taxon>Oiketicinae</taxon>
        <taxon>Eumeta</taxon>
    </lineage>
</organism>
<dbReference type="STRING" id="151549.A0A4C1VRN6"/>
<dbReference type="AlphaFoldDB" id="A0A4C1VRN6"/>
<keyword evidence="3 8" id="KW-0349">Heme</keyword>
<accession>A0A4C1VRN6</accession>
<dbReference type="InterPro" id="IPR050182">
    <property type="entry name" value="Cytochrome_P450_fam2"/>
</dbReference>
<keyword evidence="12" id="KW-1185">Reference proteome</keyword>
<keyword evidence="4 8" id="KW-0479">Metal-binding</keyword>
<dbReference type="GO" id="GO:0005737">
    <property type="term" value="C:cytoplasm"/>
    <property type="evidence" value="ECO:0007669"/>
    <property type="project" value="TreeGrafter"/>
</dbReference>
<proteinExistence type="inferred from homology"/>
<evidence type="ECO:0000256" key="8">
    <source>
        <dbReference type="PIRSR" id="PIRSR602401-1"/>
    </source>
</evidence>
<dbReference type="PANTHER" id="PTHR24300">
    <property type="entry name" value="CYTOCHROME P450 508A4-RELATED"/>
    <property type="match status" value="1"/>
</dbReference>
<dbReference type="GO" id="GO:0016712">
    <property type="term" value="F:oxidoreductase activity, acting on paired donors, with incorporation or reduction of molecular oxygen, reduced flavin or flavoprotein as one donor, and incorporation of one atom of oxygen"/>
    <property type="evidence" value="ECO:0007669"/>
    <property type="project" value="TreeGrafter"/>
</dbReference>
<dbReference type="PANTHER" id="PTHR24300:SF376">
    <property type="entry name" value="CYTOCHROME P450 15A1"/>
    <property type="match status" value="1"/>
</dbReference>
<dbReference type="GO" id="GO:0005506">
    <property type="term" value="F:iron ion binding"/>
    <property type="evidence" value="ECO:0007669"/>
    <property type="project" value="InterPro"/>
</dbReference>
<evidence type="ECO:0000256" key="7">
    <source>
        <dbReference type="ARBA" id="ARBA00023033"/>
    </source>
</evidence>
<evidence type="ECO:0000256" key="2">
    <source>
        <dbReference type="ARBA" id="ARBA00010617"/>
    </source>
</evidence>
<dbReference type="InterPro" id="IPR036396">
    <property type="entry name" value="Cyt_P450_sf"/>
</dbReference>
<comment type="cofactor">
    <cofactor evidence="1 8">
        <name>heme</name>
        <dbReference type="ChEBI" id="CHEBI:30413"/>
    </cofactor>
</comment>
<evidence type="ECO:0000256" key="6">
    <source>
        <dbReference type="ARBA" id="ARBA00023004"/>
    </source>
</evidence>
<comment type="caution">
    <text evidence="11">The sequence shown here is derived from an EMBL/GenBank/DDBJ whole genome shotgun (WGS) entry which is preliminary data.</text>
</comment>
<dbReference type="GO" id="GO:0020037">
    <property type="term" value="F:heme binding"/>
    <property type="evidence" value="ECO:0007669"/>
    <property type="project" value="InterPro"/>
</dbReference>
<dbReference type="Gene3D" id="1.10.630.10">
    <property type="entry name" value="Cytochrome P450"/>
    <property type="match status" value="1"/>
</dbReference>